<evidence type="ECO:0000256" key="3">
    <source>
        <dbReference type="ARBA" id="ARBA00023163"/>
    </source>
</evidence>
<dbReference type="SMART" id="SM00342">
    <property type="entry name" value="HTH_ARAC"/>
    <property type="match status" value="1"/>
</dbReference>
<keyword evidence="3" id="KW-0804">Transcription</keyword>
<organism evidence="6 7">
    <name type="scientific">Thauera terpenica 58Eu</name>
    <dbReference type="NCBI Taxonomy" id="1348657"/>
    <lineage>
        <taxon>Bacteria</taxon>
        <taxon>Pseudomonadati</taxon>
        <taxon>Pseudomonadota</taxon>
        <taxon>Betaproteobacteria</taxon>
        <taxon>Rhodocyclales</taxon>
        <taxon>Zoogloeaceae</taxon>
        <taxon>Thauera</taxon>
    </lineage>
</organism>
<dbReference type="GO" id="GO:0000976">
    <property type="term" value="F:transcription cis-regulatory region binding"/>
    <property type="evidence" value="ECO:0007669"/>
    <property type="project" value="TreeGrafter"/>
</dbReference>
<dbReference type="GO" id="GO:0003700">
    <property type="term" value="F:DNA-binding transcription factor activity"/>
    <property type="evidence" value="ECO:0007669"/>
    <property type="project" value="InterPro"/>
</dbReference>
<dbReference type="Gene3D" id="1.10.10.60">
    <property type="entry name" value="Homeodomain-like"/>
    <property type="match status" value="1"/>
</dbReference>
<evidence type="ECO:0000259" key="5">
    <source>
        <dbReference type="PROSITE" id="PS01124"/>
    </source>
</evidence>
<evidence type="ECO:0000256" key="1">
    <source>
        <dbReference type="ARBA" id="ARBA00023015"/>
    </source>
</evidence>
<feature type="region of interest" description="Disordered" evidence="4">
    <location>
        <begin position="1"/>
        <end position="23"/>
    </location>
</feature>
<dbReference type="InterPro" id="IPR032687">
    <property type="entry name" value="AraC-type_N"/>
</dbReference>
<proteinExistence type="predicted"/>
<dbReference type="PROSITE" id="PS01124">
    <property type="entry name" value="HTH_ARAC_FAMILY_2"/>
    <property type="match status" value="1"/>
</dbReference>
<dbReference type="PATRIC" id="fig|1348657.5.peg.3515"/>
<feature type="domain" description="HTH araC/xylS-type" evidence="5">
    <location>
        <begin position="258"/>
        <end position="355"/>
    </location>
</feature>
<dbReference type="InterPro" id="IPR009057">
    <property type="entry name" value="Homeodomain-like_sf"/>
</dbReference>
<dbReference type="SUPFAM" id="SSF46689">
    <property type="entry name" value="Homeodomain-like"/>
    <property type="match status" value="1"/>
</dbReference>
<dbReference type="InterPro" id="IPR018060">
    <property type="entry name" value="HTH_AraC"/>
</dbReference>
<dbReference type="AlphaFoldDB" id="S9ZA60"/>
<keyword evidence="2" id="KW-0238">DNA-binding</keyword>
<dbReference type="EMBL" id="ATJV01000103">
    <property type="protein sequence ID" value="EPZ14090.1"/>
    <property type="molecule type" value="Genomic_DNA"/>
</dbReference>
<evidence type="ECO:0000256" key="4">
    <source>
        <dbReference type="SAM" id="MobiDB-lite"/>
    </source>
</evidence>
<evidence type="ECO:0000256" key="2">
    <source>
        <dbReference type="ARBA" id="ARBA00023125"/>
    </source>
</evidence>
<dbReference type="STRING" id="1348657.M622_07480"/>
<name>S9ZA60_9RHOO</name>
<dbReference type="PANTHER" id="PTHR47894:SF1">
    <property type="entry name" value="HTH-TYPE TRANSCRIPTIONAL REGULATOR VQSM"/>
    <property type="match status" value="1"/>
</dbReference>
<dbReference type="Proteomes" id="UP000015455">
    <property type="component" value="Unassembled WGS sequence"/>
</dbReference>
<keyword evidence="1" id="KW-0805">Transcription regulation</keyword>
<protein>
    <recommendedName>
        <fullName evidence="5">HTH araC/xylS-type domain-containing protein</fullName>
    </recommendedName>
</protein>
<dbReference type="Pfam" id="PF12833">
    <property type="entry name" value="HTH_18"/>
    <property type="match status" value="1"/>
</dbReference>
<accession>S9ZA60</accession>
<keyword evidence="7" id="KW-1185">Reference proteome</keyword>
<dbReference type="Pfam" id="PF12625">
    <property type="entry name" value="Arabinose_bd"/>
    <property type="match status" value="1"/>
</dbReference>
<dbReference type="eggNOG" id="COG2207">
    <property type="taxonomic scope" value="Bacteria"/>
</dbReference>
<dbReference type="GO" id="GO:0005829">
    <property type="term" value="C:cytosol"/>
    <property type="evidence" value="ECO:0007669"/>
    <property type="project" value="TreeGrafter"/>
</dbReference>
<dbReference type="PANTHER" id="PTHR47894">
    <property type="entry name" value="HTH-TYPE TRANSCRIPTIONAL REGULATOR GADX"/>
    <property type="match status" value="1"/>
</dbReference>
<sequence length="373" mass="41867">MNKDANTSPTTTTARHVPRHRPRHHATVAKGFVDGMLSGLYRLQHDPRPLLAASGISLAESASRIPVKRYAVLYNRIIAELGDEAFGLFPQPMPLGSFEFLCRGMLGAHTLDEALARASRFLRIVLPDLALSVRRNGNRAELEIAETSARFGDPADPARVFAFEWLLRLIHGVACWFVGRGIALDSVRFPYPRPAHADDYALVYTEHSSFEGDTLLARFRDNLLELPIRRDDAALGRFLEDAPGRISMLYRRDREMVLRVRDLLRAALPTNLSIDDVARHIHLSTRTLHRRLEEEGSSFRRIKEATRRDIAYARLTKTAQPIAELAADLGYADTSTFYRAFVAWSGMSPEQFRAQLAARHDGSGTRAAPMDGR</sequence>
<evidence type="ECO:0000313" key="6">
    <source>
        <dbReference type="EMBL" id="EPZ14090.1"/>
    </source>
</evidence>
<gene>
    <name evidence="6" type="ORF">M622_07480</name>
</gene>
<reference evidence="6 7" key="1">
    <citation type="submission" date="2013-06" db="EMBL/GenBank/DDBJ databases">
        <title>Draft genome sequence of Thauera terpenica.</title>
        <authorList>
            <person name="Liu B."/>
            <person name="Frostegard A.H."/>
            <person name="Shapleigh J.P."/>
        </authorList>
    </citation>
    <scope>NUCLEOTIDE SEQUENCE [LARGE SCALE GENOMIC DNA]</scope>
    <source>
        <strain evidence="6 7">58Eu</strain>
    </source>
</reference>
<comment type="caution">
    <text evidence="6">The sequence shown here is derived from an EMBL/GenBank/DDBJ whole genome shotgun (WGS) entry which is preliminary data.</text>
</comment>
<evidence type="ECO:0000313" key="7">
    <source>
        <dbReference type="Proteomes" id="UP000015455"/>
    </source>
</evidence>